<evidence type="ECO:0000256" key="2">
    <source>
        <dbReference type="ARBA" id="ARBA00005697"/>
    </source>
</evidence>
<feature type="transmembrane region" description="Helical" evidence="9">
    <location>
        <begin position="247"/>
        <end position="269"/>
    </location>
</feature>
<dbReference type="InterPro" id="IPR026033">
    <property type="entry name" value="Azg-like_bact_archaea"/>
</dbReference>
<dbReference type="PIRSF" id="PIRSF005353">
    <property type="entry name" value="PbuG"/>
    <property type="match status" value="1"/>
</dbReference>
<protein>
    <submittedName>
        <fullName evidence="10">NCS2 family permease</fullName>
    </submittedName>
</protein>
<accession>A0ABR7T4H5</accession>
<keyword evidence="5 8" id="KW-0812">Transmembrane</keyword>
<comment type="similarity">
    <text evidence="2 8">Belongs to the nucleobase:cation symporter-2 (NCS2) (TC 2.A.40) family. Azg-like subfamily.</text>
</comment>
<dbReference type="PANTHER" id="PTHR43337">
    <property type="entry name" value="XANTHINE/URACIL PERMEASE C887.17-RELATED"/>
    <property type="match status" value="1"/>
</dbReference>
<feature type="transmembrane region" description="Helical" evidence="9">
    <location>
        <begin position="63"/>
        <end position="87"/>
    </location>
</feature>
<feature type="transmembrane region" description="Helical" evidence="9">
    <location>
        <begin position="99"/>
        <end position="128"/>
    </location>
</feature>
<evidence type="ECO:0000256" key="9">
    <source>
        <dbReference type="SAM" id="Phobius"/>
    </source>
</evidence>
<evidence type="ECO:0000256" key="4">
    <source>
        <dbReference type="ARBA" id="ARBA00022475"/>
    </source>
</evidence>
<feature type="transmembrane region" description="Helical" evidence="9">
    <location>
        <begin position="432"/>
        <end position="449"/>
    </location>
</feature>
<feature type="transmembrane region" description="Helical" evidence="9">
    <location>
        <begin position="33"/>
        <end position="51"/>
    </location>
</feature>
<gene>
    <name evidence="10" type="ORF">H1S01_11395</name>
</gene>
<dbReference type="Pfam" id="PF00860">
    <property type="entry name" value="Xan_ur_permease"/>
    <property type="match status" value="1"/>
</dbReference>
<feature type="transmembrane region" description="Helical" evidence="9">
    <location>
        <begin position="344"/>
        <end position="377"/>
    </location>
</feature>
<evidence type="ECO:0000313" key="11">
    <source>
        <dbReference type="Proteomes" id="UP000617402"/>
    </source>
</evidence>
<keyword evidence="3 8" id="KW-0813">Transport</keyword>
<evidence type="ECO:0000256" key="7">
    <source>
        <dbReference type="ARBA" id="ARBA00023136"/>
    </source>
</evidence>
<evidence type="ECO:0000256" key="6">
    <source>
        <dbReference type="ARBA" id="ARBA00022989"/>
    </source>
</evidence>
<evidence type="ECO:0000256" key="3">
    <source>
        <dbReference type="ARBA" id="ARBA00022448"/>
    </source>
</evidence>
<dbReference type="EMBL" id="JACVHF010000011">
    <property type="protein sequence ID" value="MBC9785112.1"/>
    <property type="molecule type" value="Genomic_DNA"/>
</dbReference>
<feature type="transmembrane region" description="Helical" evidence="9">
    <location>
        <begin position="181"/>
        <end position="200"/>
    </location>
</feature>
<feature type="transmembrane region" description="Helical" evidence="9">
    <location>
        <begin position="397"/>
        <end position="420"/>
    </location>
</feature>
<dbReference type="InterPro" id="IPR006043">
    <property type="entry name" value="NCS2"/>
</dbReference>
<comment type="caution">
    <text evidence="10">The sequence shown here is derived from an EMBL/GenBank/DDBJ whole genome shotgun (WGS) entry which is preliminary data.</text>
</comment>
<name>A0ABR7T4H5_HELCL</name>
<sequence length="450" mass="47328">MSTKVSTSAPVEKGLLDKLFHLSAKGTDVKTEILAGVTTFVALAYIIFVNPNILADAGIPKEAAIASTIYATVVATLLMGLWANFPIAVAPGMGLNAFFAYYVCGVLGLPWQTALGAVFFSGLLFLVLTLGGVRQAIIKAVPMNLKSAIGVGIGLFIAFIGLKNAGIIIADKATFVAVGHLTAPEPLLACIGMILTAVLIARNVKGAMLIGIFGTTLLGMIAGVVAIPKGIADVMSFTLPSVGPTLLQLNIAGAWQYGIFSIIFTFTIVELFDNMGTLIGLTRKANLMDDQGNIENIDRALTTDAVGTLFSAIFGTSTVTSYVESAAGIAEGGKTGLTALTVSALFLISLVFAPLIGIVPGFATAPALILVGAMMLAEIKHVSFDDFTDGVPAFLTVIMMPLTFSIANGFAFGFISYTFLKSLTGRFKEVSIFMWLISFAFLINFYMRLH</sequence>
<dbReference type="RefSeq" id="WP_188040615.1">
    <property type="nucleotide sequence ID" value="NZ_JACVHF010000011.1"/>
</dbReference>
<comment type="subcellular location">
    <subcellularLocation>
        <location evidence="1 8">Cell membrane</location>
        <topology evidence="1 8">Multi-pass membrane protein</topology>
    </subcellularLocation>
</comment>
<evidence type="ECO:0000256" key="1">
    <source>
        <dbReference type="ARBA" id="ARBA00004651"/>
    </source>
</evidence>
<dbReference type="InterPro" id="IPR045018">
    <property type="entry name" value="Azg-like"/>
</dbReference>
<keyword evidence="7 8" id="KW-0472">Membrane</keyword>
<keyword evidence="11" id="KW-1185">Reference proteome</keyword>
<dbReference type="PANTHER" id="PTHR43337:SF1">
    <property type="entry name" value="XANTHINE_URACIL PERMEASE C887.17-RELATED"/>
    <property type="match status" value="1"/>
</dbReference>
<keyword evidence="6 8" id="KW-1133">Transmembrane helix</keyword>
<proteinExistence type="inferred from homology"/>
<keyword evidence="4 8" id="KW-1003">Cell membrane</keyword>
<evidence type="ECO:0000256" key="8">
    <source>
        <dbReference type="PIRNR" id="PIRNR005353"/>
    </source>
</evidence>
<reference evidence="10 11" key="1">
    <citation type="submission" date="2020-07" db="EMBL/GenBank/DDBJ databases">
        <title>Draft whole-genome sequence of Heliobacterium chlorum DSM 3682, type strain.</title>
        <authorList>
            <person name="Kyndt J.A."/>
            <person name="Meyer T.E."/>
            <person name="Imhoff J.F."/>
        </authorList>
    </citation>
    <scope>NUCLEOTIDE SEQUENCE [LARGE SCALE GENOMIC DNA]</scope>
    <source>
        <strain evidence="10 11">DSM 3682</strain>
    </source>
</reference>
<dbReference type="Proteomes" id="UP000617402">
    <property type="component" value="Unassembled WGS sequence"/>
</dbReference>
<evidence type="ECO:0000313" key="10">
    <source>
        <dbReference type="EMBL" id="MBC9785112.1"/>
    </source>
</evidence>
<feature type="transmembrane region" description="Helical" evidence="9">
    <location>
        <begin position="207"/>
        <end position="227"/>
    </location>
</feature>
<evidence type="ECO:0000256" key="5">
    <source>
        <dbReference type="ARBA" id="ARBA00022692"/>
    </source>
</evidence>
<organism evidence="10 11">
    <name type="scientific">Heliobacterium chlorum</name>
    <dbReference type="NCBI Taxonomy" id="2698"/>
    <lineage>
        <taxon>Bacteria</taxon>
        <taxon>Bacillati</taxon>
        <taxon>Bacillota</taxon>
        <taxon>Clostridia</taxon>
        <taxon>Eubacteriales</taxon>
        <taxon>Heliobacteriaceae</taxon>
        <taxon>Heliobacterium</taxon>
    </lineage>
</organism>
<feature type="transmembrane region" description="Helical" evidence="9">
    <location>
        <begin position="148"/>
        <end position="169"/>
    </location>
</feature>